<dbReference type="PANTHER" id="PTHR11439">
    <property type="entry name" value="GAG-POL-RELATED RETROTRANSPOSON"/>
    <property type="match status" value="1"/>
</dbReference>
<protein>
    <submittedName>
        <fullName evidence="5">Uncharacterized protein</fullName>
    </submittedName>
</protein>
<evidence type="ECO:0000259" key="2">
    <source>
        <dbReference type="Pfam" id="PF13976"/>
    </source>
</evidence>
<reference evidence="5 6" key="1">
    <citation type="submission" date="2018-05" db="EMBL/GenBank/DDBJ databases">
        <authorList>
            <person name="Thind KAUR A."/>
        </authorList>
    </citation>
    <scope>NUCLEOTIDE SEQUENCE [LARGE SCALE GENOMIC DNA]</scope>
</reference>
<dbReference type="Pfam" id="PF14223">
    <property type="entry name" value="Retrotran_gag_2"/>
    <property type="match status" value="1"/>
</dbReference>
<dbReference type="InterPro" id="IPR012337">
    <property type="entry name" value="RNaseH-like_sf"/>
</dbReference>
<dbReference type="GO" id="GO:0003676">
    <property type="term" value="F:nucleic acid binding"/>
    <property type="evidence" value="ECO:0007669"/>
    <property type="project" value="InterPro"/>
</dbReference>
<dbReference type="Pfam" id="PF22936">
    <property type="entry name" value="Pol_BBD"/>
    <property type="match status" value="1"/>
</dbReference>
<dbReference type="EMBL" id="LS480641">
    <property type="protein sequence ID" value="SPT17643.1"/>
    <property type="molecule type" value="Genomic_DNA"/>
</dbReference>
<evidence type="ECO:0000313" key="6">
    <source>
        <dbReference type="Proteomes" id="UP000280104"/>
    </source>
</evidence>
<feature type="region of interest" description="Disordered" evidence="1">
    <location>
        <begin position="1087"/>
        <end position="1116"/>
    </location>
</feature>
<evidence type="ECO:0000256" key="1">
    <source>
        <dbReference type="SAM" id="MobiDB-lite"/>
    </source>
</evidence>
<dbReference type="InterPro" id="IPR054722">
    <property type="entry name" value="PolX-like_BBD"/>
</dbReference>
<feature type="region of interest" description="Disordered" evidence="1">
    <location>
        <begin position="1034"/>
        <end position="1064"/>
    </location>
</feature>
<feature type="region of interest" description="Disordered" evidence="1">
    <location>
        <begin position="182"/>
        <end position="218"/>
    </location>
</feature>
<dbReference type="Pfam" id="PF25597">
    <property type="entry name" value="SH3_retrovirus"/>
    <property type="match status" value="1"/>
</dbReference>
<accession>A0A7H4LGA5</accession>
<feature type="domain" description="Retroviral polymerase SH3-like" evidence="4">
    <location>
        <begin position="544"/>
        <end position="603"/>
    </location>
</feature>
<dbReference type="AlphaFoldDB" id="A0A7H4LGA5"/>
<name>A0A7H4LGA5_WHEAT</name>
<feature type="compositionally biased region" description="Pro residues" evidence="1">
    <location>
        <begin position="1052"/>
        <end position="1061"/>
    </location>
</feature>
<gene>
    <name evidence="5" type="ORF">CAMPLR22A2D_LOCUS2253</name>
</gene>
<dbReference type="InterPro" id="IPR025724">
    <property type="entry name" value="GAG-pre-integrase_dom"/>
</dbReference>
<feature type="compositionally biased region" description="Low complexity" evidence="1">
    <location>
        <begin position="1087"/>
        <end position="1104"/>
    </location>
</feature>
<evidence type="ECO:0000313" key="5">
    <source>
        <dbReference type="EMBL" id="SPT17643.1"/>
    </source>
</evidence>
<evidence type="ECO:0000259" key="3">
    <source>
        <dbReference type="Pfam" id="PF22936"/>
    </source>
</evidence>
<dbReference type="Pfam" id="PF13976">
    <property type="entry name" value="gag_pre-integrs"/>
    <property type="match status" value="1"/>
</dbReference>
<dbReference type="Gene3D" id="3.30.420.10">
    <property type="entry name" value="Ribonuclease H-like superfamily/Ribonuclease H"/>
    <property type="match status" value="1"/>
</dbReference>
<sequence>MVKSGASQQVKMRALLAQSDYDKALDSFGKNKIQDWTDEEKRIDCKALSQIQLHLHNYILQEVLSKKTAAALCLELEGICMTKDLTSKMHLKQKLFLHRLPEGGNVLNHISEFKEIISDLAAMEVKYEEEDIALMLICSLPSSYTNFRDTILYSRDTLTLNEVYEALNSKEKMKLMVPHDGSCSSHAEGLSVHGRTKEKNSHNGNRGKSKNGYRGRSQSRDKKYCRYCKRDGHDISECFKLQNKEKRKGNKQSENFANVARDDSSDDALVVIAGCAETNDEWVLDTACTFHMCPHRDCFNTFDSTTSVGSVLGFDNSPCKIEGIGSVRIKMFDGTIKTLTDVRYIPKMKRNLISVSSLDAMGYQYSGGDSVLKVTKRSLIVMKGDLSSTNGLYYLRGSTVSGNATPVISKNSDCDAANLWHMRLGHMSELGLAELNKRGLRDGFEPGKLKFCEHCIFGKHKRVKFNTSTHTIEGILDYAHSDLWGPFRRKSLGGASYMLTIIDDYSRKVWPYFLKHKYEAFSAFKEWKIMIERQTEKKLRVFGCTTYAHVDNGKLEPRAVKCIFLGYKSGVKGFKLWNPETQMVVISRNVIFNESAMLHDVSSTNVPVESEQQPIVQEPTVQVEHVIDSGDTSGNEIVDAHDEPVVNDDNVTPTLNQPIVPPSWNLARDRVRRGINKPDRLIEECNIVSFALSVAEEIEGNVETSSYSEAIISSDSIKWMTAMHDEMKSLEKNGTWDLVRLPREKKPIRCKWVFKRKEGVSPNDETRYKASIVAMHDFELEQLDVRTAFLHGELEEDIYIEQPEGSVIPGKEKLVYADIEYMSRVPYSSAVGSLMYAMVCSRPDLSYALSVVSRYMANPEKEHWKVVQWIFRYLGGTSNAYLQFGKTRDGLVGFVDSDFAGDLDTRRSLTGYVFTIGGCAVSWRATLQSIVACSTTDAEYMAISKACKEAIWLRGLYTELCGDSSCPTIFSDSQSAIYLTKNPMYHERTKHIDVRFHYIRDVVAEGNLKVCKISNHDNPADMMTNPSAAALTIPSSSSYKQHRRLPVSSPRIPSPTPPPSAVAPSFHPHRPFQHRPTDPVIAHAIASASPPTPLSSHPPSTPLLEVNREFGGDLHEPHSDLASVHSTQSALASAGSFTMAAALVG</sequence>
<proteinExistence type="predicted"/>
<feature type="compositionally biased region" description="Basic and acidic residues" evidence="1">
    <location>
        <begin position="1106"/>
        <end position="1116"/>
    </location>
</feature>
<feature type="domain" description="GAG-pre-integrase" evidence="2">
    <location>
        <begin position="391"/>
        <end position="460"/>
    </location>
</feature>
<dbReference type="CDD" id="cd09272">
    <property type="entry name" value="RNase_HI_RT_Ty1"/>
    <property type="match status" value="1"/>
</dbReference>
<dbReference type="SUPFAM" id="SSF53098">
    <property type="entry name" value="Ribonuclease H-like"/>
    <property type="match status" value="1"/>
</dbReference>
<feature type="domain" description="Retrovirus-related Pol polyprotein from transposon TNT 1-94-like beta-barrel" evidence="3">
    <location>
        <begin position="282"/>
        <end position="363"/>
    </location>
</feature>
<dbReference type="Proteomes" id="UP000280104">
    <property type="component" value="Chromosome II"/>
</dbReference>
<dbReference type="InterPro" id="IPR057670">
    <property type="entry name" value="SH3_retrovirus"/>
</dbReference>
<dbReference type="InterPro" id="IPR036397">
    <property type="entry name" value="RNaseH_sf"/>
</dbReference>
<evidence type="ECO:0000259" key="4">
    <source>
        <dbReference type="Pfam" id="PF25597"/>
    </source>
</evidence>
<organism evidence="5 6">
    <name type="scientific">Triticum aestivum</name>
    <name type="common">Wheat</name>
    <dbReference type="NCBI Taxonomy" id="4565"/>
    <lineage>
        <taxon>Eukaryota</taxon>
        <taxon>Viridiplantae</taxon>
        <taxon>Streptophyta</taxon>
        <taxon>Embryophyta</taxon>
        <taxon>Tracheophyta</taxon>
        <taxon>Spermatophyta</taxon>
        <taxon>Magnoliopsida</taxon>
        <taxon>Liliopsida</taxon>
        <taxon>Poales</taxon>
        <taxon>Poaceae</taxon>
        <taxon>BOP clade</taxon>
        <taxon>Pooideae</taxon>
        <taxon>Triticodae</taxon>
        <taxon>Triticeae</taxon>
        <taxon>Triticinae</taxon>
        <taxon>Triticum</taxon>
    </lineage>
</organism>